<evidence type="ECO:0000256" key="2">
    <source>
        <dbReference type="ARBA" id="ARBA00023157"/>
    </source>
</evidence>
<evidence type="ECO:0000259" key="5">
    <source>
        <dbReference type="PROSITE" id="PS50835"/>
    </source>
</evidence>
<sequence>MTLRYGSVHSDRPYSCYARHPLQSQTKTCKITMDPVSKPEVVVNDAYPLEGSTVTMHCNLQSGTEPIQFLWQYKALSGNTSTFAQNTSEITLTVQRRDTGWYRCLVKNLVNSVQSDQTLLNITYGPEFPEIVVTPLAVAERGHVALEQETVSLFCKAKSNPPSQYKWFYNNSQVNTGPQFTLTDILRTQTGDYTCLAQNSFLNTRSKKSISLTVYYPPDGLPSCSVESTFEHTYLRLFCTWPGGFPTPTLFWSGDLVDQEAVNPKTNTAILQYSQGTASNNSQFRCQGSHIALNQPTGCQVKPYSPAGEPQCSAYVTSNTQTLMLSCSWDGGHPKALVWWRVQASRAKVDRRHPTS</sequence>
<feature type="domain" description="Ig-like" evidence="5">
    <location>
        <begin position="222"/>
        <end position="305"/>
    </location>
</feature>
<keyword evidence="7" id="KW-1185">Reference proteome</keyword>
<dbReference type="Ensembl" id="ENSNMLT00000000632.1">
    <property type="protein sequence ID" value="ENSNMLP00000000534.1"/>
    <property type="gene ID" value="ENSNMLG00000000439.1"/>
</dbReference>
<dbReference type="PANTHER" id="PTHR44337">
    <property type="entry name" value="CARCINOEMBRYONIC ANTIGEN-RELATED CELL ADHESION MOLECULE 8"/>
    <property type="match status" value="1"/>
</dbReference>
<reference evidence="6" key="2">
    <citation type="submission" date="2025-09" db="UniProtKB">
        <authorList>
            <consortium name="Ensembl"/>
        </authorList>
    </citation>
    <scope>IDENTIFICATION</scope>
</reference>
<dbReference type="InterPro" id="IPR007110">
    <property type="entry name" value="Ig-like_dom"/>
</dbReference>
<dbReference type="PANTHER" id="PTHR44337:SF23">
    <property type="entry name" value="V-SET AND IMMUNOGLOBULIN DOMAIN CONTAINING 10 LIKE 2"/>
    <property type="match status" value="1"/>
</dbReference>
<accession>A0A8C6S624</accession>
<name>A0A8C6S624_9GOBI</name>
<dbReference type="PROSITE" id="PS50835">
    <property type="entry name" value="IG_LIKE"/>
    <property type="match status" value="3"/>
</dbReference>
<protein>
    <recommendedName>
        <fullName evidence="5">Ig-like domain-containing protein</fullName>
    </recommendedName>
</protein>
<dbReference type="InterPro" id="IPR036179">
    <property type="entry name" value="Ig-like_dom_sf"/>
</dbReference>
<keyword evidence="4" id="KW-0393">Immunoglobulin domain</keyword>
<evidence type="ECO:0000313" key="6">
    <source>
        <dbReference type="Ensembl" id="ENSNMLP00000000534.1"/>
    </source>
</evidence>
<dbReference type="SUPFAM" id="SSF48726">
    <property type="entry name" value="Immunoglobulin"/>
    <property type="match status" value="3"/>
</dbReference>
<dbReference type="Pfam" id="PF13927">
    <property type="entry name" value="Ig_3"/>
    <property type="match status" value="1"/>
</dbReference>
<dbReference type="InterPro" id="IPR003598">
    <property type="entry name" value="Ig_sub2"/>
</dbReference>
<organism evidence="6 7">
    <name type="scientific">Neogobius melanostomus</name>
    <name type="common">round goby</name>
    <dbReference type="NCBI Taxonomy" id="47308"/>
    <lineage>
        <taxon>Eukaryota</taxon>
        <taxon>Metazoa</taxon>
        <taxon>Chordata</taxon>
        <taxon>Craniata</taxon>
        <taxon>Vertebrata</taxon>
        <taxon>Euteleostomi</taxon>
        <taxon>Actinopterygii</taxon>
        <taxon>Neopterygii</taxon>
        <taxon>Teleostei</taxon>
        <taxon>Neoteleostei</taxon>
        <taxon>Acanthomorphata</taxon>
        <taxon>Gobiaria</taxon>
        <taxon>Gobiiformes</taxon>
        <taxon>Gobioidei</taxon>
        <taxon>Gobiidae</taxon>
        <taxon>Benthophilinae</taxon>
        <taxon>Neogobiini</taxon>
        <taxon>Neogobius</taxon>
    </lineage>
</organism>
<evidence type="ECO:0000256" key="4">
    <source>
        <dbReference type="ARBA" id="ARBA00023319"/>
    </source>
</evidence>
<feature type="domain" description="Ig-like" evidence="5">
    <location>
        <begin position="129"/>
        <end position="211"/>
    </location>
</feature>
<dbReference type="Proteomes" id="UP000694523">
    <property type="component" value="Unplaced"/>
</dbReference>
<feature type="domain" description="Ig-like" evidence="5">
    <location>
        <begin position="39"/>
        <end position="121"/>
    </location>
</feature>
<dbReference type="SMART" id="SM00409">
    <property type="entry name" value="IG"/>
    <property type="match status" value="2"/>
</dbReference>
<proteinExistence type="predicted"/>
<dbReference type="SMART" id="SM00408">
    <property type="entry name" value="IGc2"/>
    <property type="match status" value="2"/>
</dbReference>
<dbReference type="InterPro" id="IPR003599">
    <property type="entry name" value="Ig_sub"/>
</dbReference>
<evidence type="ECO:0000256" key="3">
    <source>
        <dbReference type="ARBA" id="ARBA00023180"/>
    </source>
</evidence>
<dbReference type="AlphaFoldDB" id="A0A8C6S624"/>
<keyword evidence="2" id="KW-1015">Disulfide bond</keyword>
<dbReference type="InterPro" id="IPR013783">
    <property type="entry name" value="Ig-like_fold"/>
</dbReference>
<keyword evidence="3" id="KW-0325">Glycoprotein</keyword>
<dbReference type="Pfam" id="PF13895">
    <property type="entry name" value="Ig_2"/>
    <property type="match status" value="1"/>
</dbReference>
<evidence type="ECO:0000256" key="1">
    <source>
        <dbReference type="ARBA" id="ARBA00022729"/>
    </source>
</evidence>
<evidence type="ECO:0000313" key="7">
    <source>
        <dbReference type="Proteomes" id="UP000694523"/>
    </source>
</evidence>
<dbReference type="InterPro" id="IPR052598">
    <property type="entry name" value="IgSF_CEA-related"/>
</dbReference>
<dbReference type="Gene3D" id="2.60.40.10">
    <property type="entry name" value="Immunoglobulins"/>
    <property type="match status" value="2"/>
</dbReference>
<keyword evidence="1" id="KW-0732">Signal</keyword>
<reference evidence="6" key="1">
    <citation type="submission" date="2025-08" db="UniProtKB">
        <authorList>
            <consortium name="Ensembl"/>
        </authorList>
    </citation>
    <scope>IDENTIFICATION</scope>
</reference>